<keyword evidence="3" id="KW-1185">Reference proteome</keyword>
<evidence type="ECO:0000313" key="2">
    <source>
        <dbReference type="EMBL" id="PWA13450.1"/>
    </source>
</evidence>
<dbReference type="EMBL" id="QCZG01000001">
    <property type="protein sequence ID" value="PWA13450.1"/>
    <property type="molecule type" value="Genomic_DNA"/>
</dbReference>
<comment type="caution">
    <text evidence="2">The sequence shown here is derived from an EMBL/GenBank/DDBJ whole genome shotgun (WGS) entry which is preliminary data.</text>
</comment>
<dbReference type="Proteomes" id="UP000245998">
    <property type="component" value="Unassembled WGS sequence"/>
</dbReference>
<evidence type="ECO:0008006" key="4">
    <source>
        <dbReference type="Google" id="ProtNLM"/>
    </source>
</evidence>
<dbReference type="InterPro" id="IPR008912">
    <property type="entry name" value="Uncharacterised_CoxE"/>
</dbReference>
<reference evidence="2 3" key="1">
    <citation type="submission" date="2018-04" db="EMBL/GenBank/DDBJ databases">
        <title>Camelliibacillus theae gen. nov., sp. nov., isolated from Pu'er tea.</title>
        <authorList>
            <person name="Niu L."/>
        </authorList>
    </citation>
    <scope>NUCLEOTIDE SEQUENCE [LARGE SCALE GENOMIC DNA]</scope>
    <source>
        <strain evidence="2 3">T8</strain>
    </source>
</reference>
<evidence type="ECO:0000256" key="1">
    <source>
        <dbReference type="SAM" id="MobiDB-lite"/>
    </source>
</evidence>
<protein>
    <recommendedName>
        <fullName evidence="4">VWA domain-containing protein</fullName>
    </recommendedName>
</protein>
<gene>
    <name evidence="2" type="ORF">DCC39_00740</name>
</gene>
<evidence type="ECO:0000313" key="3">
    <source>
        <dbReference type="Proteomes" id="UP000245998"/>
    </source>
</evidence>
<dbReference type="PANTHER" id="PTHR39338">
    <property type="entry name" value="BLL5662 PROTEIN-RELATED"/>
    <property type="match status" value="1"/>
</dbReference>
<proteinExistence type="predicted"/>
<dbReference type="OrthoDB" id="9790469at2"/>
<dbReference type="Pfam" id="PF05762">
    <property type="entry name" value="VWA_CoxE"/>
    <property type="match status" value="1"/>
</dbReference>
<dbReference type="RefSeq" id="WP_116552955.1">
    <property type="nucleotide sequence ID" value="NZ_QCZG01000001.1"/>
</dbReference>
<dbReference type="AlphaFoldDB" id="A0A2U1K7E9"/>
<organism evidence="2 3">
    <name type="scientific">Pueribacillus theae</name>
    <dbReference type="NCBI Taxonomy" id="2171751"/>
    <lineage>
        <taxon>Bacteria</taxon>
        <taxon>Bacillati</taxon>
        <taxon>Bacillota</taxon>
        <taxon>Bacilli</taxon>
        <taxon>Bacillales</taxon>
        <taxon>Bacillaceae</taxon>
        <taxon>Pueribacillus</taxon>
    </lineage>
</organism>
<accession>A0A2U1K7E9</accession>
<name>A0A2U1K7E9_9BACI</name>
<dbReference type="PANTHER" id="PTHR39338:SF5">
    <property type="entry name" value="BLR6139 PROTEIN"/>
    <property type="match status" value="1"/>
</dbReference>
<feature type="region of interest" description="Disordered" evidence="1">
    <location>
        <begin position="118"/>
        <end position="140"/>
    </location>
</feature>
<sequence length="467" mass="52927">MRGKLVDLCSSLRLSGVPVSIPESLEAASVVTDLEKGNVEDRETIRLFLQATMLKDEKKASLFNEQFERWWMRWYGASKSGYTLPDILQSLEKSILKGDKEEIEQLFNMAIDRFKSSAGEGGSGISPDKEHGAEGIGHQSNPLKRFTDRRALYYDLRKLLNFEELSHKIAQDADMSLWHQQNAKDSLNQAEAFLRKTVFNSGYSSGDRNVWRIRTRIQEKREDVSDLSISKATFTQFKKMQEIVPDIVRKLSYRKKYKDHDQKGILQLRKTMRSSLSNGGVPIDVIFKRKTPKKERIAILCDLSGSVEIFSQFALQLANCFSSQFAGVKCYGFISDIDDITRFVSREDFPHSMKGLYSESNLVLGSGNSDYGQVFGQFVEKHLPELARSSSVLILGDARNNGRDPGLDAFKAIRNWVKKVYWLNPEPTSSWGSGDSVMSQYAELCDSAHYIESVNDLAKFLVSLRGN</sequence>